<accession>A0A7M3SA29</accession>
<dbReference type="InterPro" id="IPR020256">
    <property type="entry name" value="Spore_coat_CotJA"/>
</dbReference>
<evidence type="ECO:0000313" key="2">
    <source>
        <dbReference type="Proteomes" id="UP000515703"/>
    </source>
</evidence>
<reference evidence="1 2" key="1">
    <citation type="submission" date="2020-08" db="EMBL/GenBank/DDBJ databases">
        <title>Draft genome sequencing of an Anaerocolumna strain isolated from anoxic soil subjected to BSD treatment.</title>
        <authorList>
            <person name="Uek A."/>
            <person name="Tonouchi A."/>
        </authorList>
    </citation>
    <scope>NUCLEOTIDE SEQUENCE [LARGE SCALE GENOMIC DNA]</scope>
    <source>
        <strain evidence="1 2">CTTW</strain>
    </source>
</reference>
<dbReference type="Proteomes" id="UP000515703">
    <property type="component" value="Chromosome"/>
</dbReference>
<evidence type="ECO:0000313" key="1">
    <source>
        <dbReference type="EMBL" id="BCK01447.1"/>
    </source>
</evidence>
<evidence type="ECO:0008006" key="3">
    <source>
        <dbReference type="Google" id="ProtNLM"/>
    </source>
</evidence>
<dbReference type="Pfam" id="PF11007">
    <property type="entry name" value="CotJA"/>
    <property type="match status" value="1"/>
</dbReference>
<protein>
    <recommendedName>
        <fullName evidence="3">Spore coat associated protein CotJA</fullName>
    </recommendedName>
</protein>
<proteinExistence type="predicted"/>
<name>A0A7M3SA29_9FIRM</name>
<sequence length="104" mass="11482">MDNYRRPMYPQNGRMGYNQNQQYGCGCGVTPVLEAVKSGCETVSSADKCLDKLPLAMAYVPMQKWRNIYDAGTALKQGTIFEELDLPFLGAGNMCGGRGGRYDK</sequence>
<keyword evidence="2" id="KW-1185">Reference proteome</keyword>
<dbReference type="RefSeq" id="WP_225903732.1">
    <property type="nucleotide sequence ID" value="NZ_AP023368.1"/>
</dbReference>
<gene>
    <name evidence="1" type="ORF">bsdcttw_44870</name>
</gene>
<dbReference type="AlphaFoldDB" id="A0A7M3SA29"/>
<organism evidence="1 2">
    <name type="scientific">Anaerocolumna chitinilytica</name>
    <dbReference type="NCBI Taxonomy" id="1727145"/>
    <lineage>
        <taxon>Bacteria</taxon>
        <taxon>Bacillati</taxon>
        <taxon>Bacillota</taxon>
        <taxon>Clostridia</taxon>
        <taxon>Lachnospirales</taxon>
        <taxon>Lachnospiraceae</taxon>
        <taxon>Anaerocolumna</taxon>
    </lineage>
</organism>
<dbReference type="EMBL" id="AP023368">
    <property type="protein sequence ID" value="BCK01447.1"/>
    <property type="molecule type" value="Genomic_DNA"/>
</dbReference>
<dbReference type="KEGG" id="acht:bsdcttw_44870"/>
<reference evidence="1 2" key="2">
    <citation type="submission" date="2020-08" db="EMBL/GenBank/DDBJ databases">
        <authorList>
            <person name="Ueki A."/>
            <person name="Tonouchi A."/>
        </authorList>
    </citation>
    <scope>NUCLEOTIDE SEQUENCE [LARGE SCALE GENOMIC DNA]</scope>
    <source>
        <strain evidence="1 2">CTTW</strain>
    </source>
</reference>